<comment type="caution">
    <text evidence="2">The sequence shown here is derived from an EMBL/GenBank/DDBJ whole genome shotgun (WGS) entry which is preliminary data.</text>
</comment>
<protein>
    <recommendedName>
        <fullName evidence="4">CCHC-type domain-containing protein</fullName>
    </recommendedName>
</protein>
<evidence type="ECO:0000313" key="3">
    <source>
        <dbReference type="Proteomes" id="UP000289738"/>
    </source>
</evidence>
<dbReference type="AlphaFoldDB" id="A0A445C7G2"/>
<accession>A0A445C7G2</accession>
<feature type="compositionally biased region" description="Basic residues" evidence="1">
    <location>
        <begin position="200"/>
        <end position="210"/>
    </location>
</feature>
<organism evidence="2 3">
    <name type="scientific">Arachis hypogaea</name>
    <name type="common">Peanut</name>
    <dbReference type="NCBI Taxonomy" id="3818"/>
    <lineage>
        <taxon>Eukaryota</taxon>
        <taxon>Viridiplantae</taxon>
        <taxon>Streptophyta</taxon>
        <taxon>Embryophyta</taxon>
        <taxon>Tracheophyta</taxon>
        <taxon>Spermatophyta</taxon>
        <taxon>Magnoliopsida</taxon>
        <taxon>eudicotyledons</taxon>
        <taxon>Gunneridae</taxon>
        <taxon>Pentapetalae</taxon>
        <taxon>rosids</taxon>
        <taxon>fabids</taxon>
        <taxon>Fabales</taxon>
        <taxon>Fabaceae</taxon>
        <taxon>Papilionoideae</taxon>
        <taxon>50 kb inversion clade</taxon>
        <taxon>dalbergioids sensu lato</taxon>
        <taxon>Dalbergieae</taxon>
        <taxon>Pterocarpus clade</taxon>
        <taxon>Arachis</taxon>
    </lineage>
</organism>
<feature type="region of interest" description="Disordered" evidence="1">
    <location>
        <begin position="200"/>
        <end position="238"/>
    </location>
</feature>
<evidence type="ECO:0000313" key="2">
    <source>
        <dbReference type="EMBL" id="RYR46886.1"/>
    </source>
</evidence>
<dbReference type="EMBL" id="SDMP01000007">
    <property type="protein sequence ID" value="RYR46886.1"/>
    <property type="molecule type" value="Genomic_DNA"/>
</dbReference>
<sequence length="238" mass="27029">MVNDMEERLDIMFHHGGCVDQGAEDGLDPGVDSDGTNSWHSEEMKTPPNSEDELEEENDFEKECLLFRESVRFGELHLEVGILCVHACAALSRVNKQPEDFCHRWLTMESYRKTYNHHINPILGQPLWEQAENCNRPHAPKIKTKPGKLKMKRRMDADENSGFGAKKPKVDPKLLGNTRDGVHLKRQLGAFTCSFCGEKRHTKRGCKKKRNADVADVTEAAKKKKKDAGHPISEQPIE</sequence>
<evidence type="ECO:0000256" key="1">
    <source>
        <dbReference type="SAM" id="MobiDB-lite"/>
    </source>
</evidence>
<name>A0A445C7G2_ARAHY</name>
<evidence type="ECO:0008006" key="4">
    <source>
        <dbReference type="Google" id="ProtNLM"/>
    </source>
</evidence>
<keyword evidence="3" id="KW-1185">Reference proteome</keyword>
<proteinExistence type="predicted"/>
<feature type="region of interest" description="Disordered" evidence="1">
    <location>
        <begin position="22"/>
        <end position="55"/>
    </location>
</feature>
<reference evidence="2 3" key="1">
    <citation type="submission" date="2019-01" db="EMBL/GenBank/DDBJ databases">
        <title>Sequencing of cultivated peanut Arachis hypogaea provides insights into genome evolution and oil improvement.</title>
        <authorList>
            <person name="Chen X."/>
        </authorList>
    </citation>
    <scope>NUCLEOTIDE SEQUENCE [LARGE SCALE GENOMIC DNA]</scope>
    <source>
        <strain evidence="3">cv. Fuhuasheng</strain>
        <tissue evidence="2">Leaves</tissue>
    </source>
</reference>
<dbReference type="Proteomes" id="UP000289738">
    <property type="component" value="Chromosome A07"/>
</dbReference>
<gene>
    <name evidence="2" type="ORF">Ahy_A07g032744</name>
</gene>